<protein>
    <recommendedName>
        <fullName evidence="3">Peptidase C39-like domain-containing protein</fullName>
    </recommendedName>
</protein>
<dbReference type="RefSeq" id="WP_066620959.1">
    <property type="nucleotide sequence ID" value="NZ_FQXL01000004.1"/>
</dbReference>
<dbReference type="OrthoDB" id="370604at2"/>
<evidence type="ECO:0008006" key="3">
    <source>
        <dbReference type="Google" id="ProtNLM"/>
    </source>
</evidence>
<evidence type="ECO:0000313" key="2">
    <source>
        <dbReference type="Proteomes" id="UP000076603"/>
    </source>
</evidence>
<evidence type="ECO:0000313" key="1">
    <source>
        <dbReference type="EMBL" id="KZL91949.1"/>
    </source>
</evidence>
<proteinExistence type="predicted"/>
<sequence length="221" mass="25538">MITKSISNPNLFKVLDEDFNEVYYGCSQEWYNTLWQRRSGCGPTVTSNIMLYINYPTNNFEVGQTLYKKKNCISFMEEVWEYVTPTKEGIPTTKMFYEKVISYTKSKGIDVEFSFCDLPEDKSNRPKLSEILNFLEGALLKDVPIAFLNLCNGDEKHLEEWHWVTIISLEYTEDGQNIFVNILDEGLIKKIDLILWYNTTTKGGGFVYFTASPSIGDEVET</sequence>
<dbReference type="Proteomes" id="UP000076603">
    <property type="component" value="Unassembled WGS sequence"/>
</dbReference>
<gene>
    <name evidence="1" type="ORF">CLMAG_17550</name>
</gene>
<dbReference type="PATRIC" id="fig|1121326.3.peg.1737"/>
<dbReference type="AlphaFoldDB" id="A0A162SWA9"/>
<name>A0A162SWA9_9CLOT</name>
<organism evidence="1 2">
    <name type="scientific">Clostridium magnum DSM 2767</name>
    <dbReference type="NCBI Taxonomy" id="1121326"/>
    <lineage>
        <taxon>Bacteria</taxon>
        <taxon>Bacillati</taxon>
        <taxon>Bacillota</taxon>
        <taxon>Clostridia</taxon>
        <taxon>Eubacteriales</taxon>
        <taxon>Clostridiaceae</taxon>
        <taxon>Clostridium</taxon>
    </lineage>
</organism>
<reference evidence="1 2" key="1">
    <citation type="submission" date="2016-04" db="EMBL/GenBank/DDBJ databases">
        <title>Genome sequence of Clostridium magnum DSM 2767.</title>
        <authorList>
            <person name="Poehlein A."/>
            <person name="Uhlig R."/>
            <person name="Fischer R."/>
            <person name="Bahl H."/>
            <person name="Daniel R."/>
        </authorList>
    </citation>
    <scope>NUCLEOTIDE SEQUENCE [LARGE SCALE GENOMIC DNA]</scope>
    <source>
        <strain evidence="1 2">DSM 2767</strain>
    </source>
</reference>
<dbReference type="STRING" id="1121326.CLMAG_17550"/>
<dbReference type="EMBL" id="LWAE01000002">
    <property type="protein sequence ID" value="KZL91949.1"/>
    <property type="molecule type" value="Genomic_DNA"/>
</dbReference>
<comment type="caution">
    <text evidence="1">The sequence shown here is derived from an EMBL/GenBank/DDBJ whole genome shotgun (WGS) entry which is preliminary data.</text>
</comment>
<keyword evidence="2" id="KW-1185">Reference proteome</keyword>
<accession>A0A162SWA9</accession>